<dbReference type="Gene3D" id="1.10.1540.10">
    <property type="entry name" value="BEACH domain"/>
    <property type="match status" value="1"/>
</dbReference>
<sequence>QRGEAAAQANNVFHPLFYEGNVDIYSITNPVKRQTIIGFINNFGQVPKQLFVKPHPARRVLQCASSSSSDVILDADELKTMSTWRGGCFLASRLFYHNIPRLRPCPFALLSEYAKSSFISRKSKLISSIFPKPAWQAAV</sequence>
<evidence type="ECO:0000313" key="5">
    <source>
        <dbReference type="Proteomes" id="UP001626550"/>
    </source>
</evidence>
<evidence type="ECO:0000259" key="3">
    <source>
        <dbReference type="PROSITE" id="PS50197"/>
    </source>
</evidence>
<dbReference type="SUPFAM" id="SSF81837">
    <property type="entry name" value="BEACH domain"/>
    <property type="match status" value="1"/>
</dbReference>
<dbReference type="InterPro" id="IPR036372">
    <property type="entry name" value="BEACH_dom_sf"/>
</dbReference>
<gene>
    <name evidence="4" type="primary">WDFY3_6</name>
    <name evidence="4" type="ORF">Ciccas_009118</name>
</gene>
<comment type="caution">
    <text evidence="4">The sequence shown here is derived from an EMBL/GenBank/DDBJ whole genome shotgun (WGS) entry which is preliminary data.</text>
</comment>
<dbReference type="PANTHER" id="PTHR46108:SF4">
    <property type="entry name" value="BLUE CHEESE"/>
    <property type="match status" value="1"/>
</dbReference>
<dbReference type="InterPro" id="IPR000409">
    <property type="entry name" value="BEACH_dom"/>
</dbReference>
<organism evidence="4 5">
    <name type="scientific">Cichlidogyrus casuarinus</name>
    <dbReference type="NCBI Taxonomy" id="1844966"/>
    <lineage>
        <taxon>Eukaryota</taxon>
        <taxon>Metazoa</taxon>
        <taxon>Spiralia</taxon>
        <taxon>Lophotrochozoa</taxon>
        <taxon>Platyhelminthes</taxon>
        <taxon>Monogenea</taxon>
        <taxon>Monopisthocotylea</taxon>
        <taxon>Dactylogyridea</taxon>
        <taxon>Ancyrocephalidae</taxon>
        <taxon>Cichlidogyrus</taxon>
    </lineage>
</organism>
<feature type="non-terminal residue" evidence="4">
    <location>
        <position position="1"/>
    </location>
</feature>
<dbReference type="Pfam" id="PF02138">
    <property type="entry name" value="Beach"/>
    <property type="match status" value="1"/>
</dbReference>
<evidence type="ECO:0000256" key="1">
    <source>
        <dbReference type="ARBA" id="ARBA00022574"/>
    </source>
</evidence>
<evidence type="ECO:0000313" key="4">
    <source>
        <dbReference type="EMBL" id="KAL3312290.1"/>
    </source>
</evidence>
<evidence type="ECO:0000256" key="2">
    <source>
        <dbReference type="ARBA" id="ARBA00022737"/>
    </source>
</evidence>
<feature type="domain" description="BEACH" evidence="3">
    <location>
        <begin position="1"/>
        <end position="58"/>
    </location>
</feature>
<proteinExistence type="predicted"/>
<dbReference type="InterPro" id="IPR051944">
    <property type="entry name" value="BEACH_domain_protein"/>
</dbReference>
<accession>A0ABD2PXZ5</accession>
<dbReference type="PANTHER" id="PTHR46108">
    <property type="entry name" value="BLUE CHEESE"/>
    <property type="match status" value="1"/>
</dbReference>
<keyword evidence="2" id="KW-0677">Repeat</keyword>
<dbReference type="PROSITE" id="PS50197">
    <property type="entry name" value="BEACH"/>
    <property type="match status" value="1"/>
</dbReference>
<reference evidence="4 5" key="1">
    <citation type="submission" date="2024-11" db="EMBL/GenBank/DDBJ databases">
        <title>Adaptive evolution of stress response genes in parasites aligns with host niche diversity.</title>
        <authorList>
            <person name="Hahn C."/>
            <person name="Resl P."/>
        </authorList>
    </citation>
    <scope>NUCLEOTIDE SEQUENCE [LARGE SCALE GENOMIC DNA]</scope>
    <source>
        <strain evidence="4">EGGRZ-B1_66</strain>
        <tissue evidence="4">Body</tissue>
    </source>
</reference>
<keyword evidence="1" id="KW-0853">WD repeat</keyword>
<protein>
    <submittedName>
        <fullName evidence="4">WD repeat and FYVE domain-containing protein 3</fullName>
    </submittedName>
</protein>
<dbReference type="AlphaFoldDB" id="A0ABD2PXZ5"/>
<keyword evidence="5" id="KW-1185">Reference proteome</keyword>
<dbReference type="Proteomes" id="UP001626550">
    <property type="component" value="Unassembled WGS sequence"/>
</dbReference>
<name>A0ABD2PXZ5_9PLAT</name>
<dbReference type="EMBL" id="JBJKFK010001763">
    <property type="protein sequence ID" value="KAL3312290.1"/>
    <property type="molecule type" value="Genomic_DNA"/>
</dbReference>